<protein>
    <submittedName>
        <fullName evidence="1">Uncharacterized protein</fullName>
    </submittedName>
</protein>
<gene>
    <name evidence="1" type="ORF">BIV24_19365</name>
</gene>
<dbReference type="Proteomes" id="UP000179935">
    <property type="component" value="Unassembled WGS sequence"/>
</dbReference>
<reference evidence="1 2" key="1">
    <citation type="submission" date="2016-10" db="EMBL/GenBank/DDBJ databases">
        <title>Genome sequence of Streptomyces sp. MUSC 93.</title>
        <authorList>
            <person name="Lee L.-H."/>
            <person name="Ser H.-L."/>
            <person name="Law J.W.-F."/>
        </authorList>
    </citation>
    <scope>NUCLEOTIDE SEQUENCE [LARGE SCALE GENOMIC DNA]</scope>
    <source>
        <strain evidence="1 2">MUSC 93</strain>
    </source>
</reference>
<keyword evidence="2" id="KW-1185">Reference proteome</keyword>
<dbReference type="EMBL" id="MLYP01000049">
    <property type="protein sequence ID" value="OIJ89776.1"/>
    <property type="molecule type" value="Genomic_DNA"/>
</dbReference>
<proteinExistence type="predicted"/>
<evidence type="ECO:0000313" key="2">
    <source>
        <dbReference type="Proteomes" id="UP000179935"/>
    </source>
</evidence>
<organism evidence="1 2">
    <name type="scientific">Streptomyces colonosanans</name>
    <dbReference type="NCBI Taxonomy" id="1428652"/>
    <lineage>
        <taxon>Bacteria</taxon>
        <taxon>Bacillati</taxon>
        <taxon>Actinomycetota</taxon>
        <taxon>Actinomycetes</taxon>
        <taxon>Kitasatosporales</taxon>
        <taxon>Streptomycetaceae</taxon>
        <taxon>Streptomyces</taxon>
    </lineage>
</organism>
<comment type="caution">
    <text evidence="1">The sequence shown here is derived from an EMBL/GenBank/DDBJ whole genome shotgun (WGS) entry which is preliminary data.</text>
</comment>
<name>A0A1S2P845_9ACTN</name>
<evidence type="ECO:0000313" key="1">
    <source>
        <dbReference type="EMBL" id="OIJ89776.1"/>
    </source>
</evidence>
<dbReference type="AlphaFoldDB" id="A0A1S2P845"/>
<sequence>MEVAHIRAEKAGGPRFDANFIEVNSEPNLVLLCHKHHKWVDRHPDAYPTEELLTWKERQAAQGCGGGLSADQLDQVVKAFTTPKAEAEAVGIISAGGENIVSKIEHLPEFRLLNADPEARYLGVRISNVGAIGFGVDAVGYEIDIHGPAPLIYGFPAEHIRHRPPRRLEPQASSVWLVDPDVVCNGIRLVMQTVKLYVPVRFRAFCHLGSGGRVLGPWVSALHLPIWKDHVTQEWLDGFAEQAEQTRAKLRPKP</sequence>
<accession>A0A1S2P845</accession>